<dbReference type="Proteomes" id="UP000033188">
    <property type="component" value="Chromosome 4"/>
</dbReference>
<keyword evidence="1" id="KW-0812">Transmembrane</keyword>
<feature type="transmembrane region" description="Helical" evidence="1">
    <location>
        <begin position="42"/>
        <end position="63"/>
    </location>
</feature>
<proteinExistence type="predicted"/>
<evidence type="ECO:0000313" key="3">
    <source>
        <dbReference type="Proteomes" id="UP000033188"/>
    </source>
</evidence>
<evidence type="ECO:0000256" key="1">
    <source>
        <dbReference type="SAM" id="Phobius"/>
    </source>
</evidence>
<dbReference type="RefSeq" id="XP_012769899.1">
    <property type="nucleotide sequence ID" value="XM_012914445.1"/>
</dbReference>
<evidence type="ECO:0000313" key="2">
    <source>
        <dbReference type="EMBL" id="CDR97713.1"/>
    </source>
</evidence>
<keyword evidence="1" id="KW-0472">Membrane</keyword>
<keyword evidence="1" id="KW-1133">Transmembrane helix</keyword>
<reference evidence="3" key="1">
    <citation type="journal article" date="2014" name="Nucleic Acids Res.">
        <title>The evolutionary dynamics of variant antigen genes in Babesia reveal a history of genomic innovation underlying host-parasite interaction.</title>
        <authorList>
            <person name="Jackson A.P."/>
            <person name="Otto T.D."/>
            <person name="Darby A."/>
            <person name="Ramaprasad A."/>
            <person name="Xia D."/>
            <person name="Echaide I.E."/>
            <person name="Farber M."/>
            <person name="Gahlot S."/>
            <person name="Gamble J."/>
            <person name="Gupta D."/>
            <person name="Gupta Y."/>
            <person name="Jackson L."/>
            <person name="Malandrin L."/>
            <person name="Malas T.B."/>
            <person name="Moussa E."/>
            <person name="Nair M."/>
            <person name="Reid A.J."/>
            <person name="Sanders M."/>
            <person name="Sharma J."/>
            <person name="Tracey A."/>
            <person name="Quail M.A."/>
            <person name="Weir W."/>
            <person name="Wastling J.M."/>
            <person name="Hall N."/>
            <person name="Willadsen P."/>
            <person name="Lingelbach K."/>
            <person name="Shiels B."/>
            <person name="Tait A."/>
            <person name="Berriman M."/>
            <person name="Allred D.R."/>
            <person name="Pain A."/>
        </authorList>
    </citation>
    <scope>NUCLEOTIDE SEQUENCE [LARGE SCALE GENOMIC DNA]</scope>
    <source>
        <strain evidence="3">Bond</strain>
    </source>
</reference>
<dbReference type="EMBL" id="LK391710">
    <property type="protein sequence ID" value="CDR97713.1"/>
    <property type="molecule type" value="Genomic_DNA"/>
</dbReference>
<name>A0A061DAY6_BABBI</name>
<accession>A0A061DAY6</accession>
<gene>
    <name evidence="2" type="ORF">BBBOND_0402040</name>
</gene>
<dbReference type="AlphaFoldDB" id="A0A061DAY6"/>
<organism evidence="2 3">
    <name type="scientific">Babesia bigemina</name>
    <dbReference type="NCBI Taxonomy" id="5866"/>
    <lineage>
        <taxon>Eukaryota</taxon>
        <taxon>Sar</taxon>
        <taxon>Alveolata</taxon>
        <taxon>Apicomplexa</taxon>
        <taxon>Aconoidasida</taxon>
        <taxon>Piroplasmida</taxon>
        <taxon>Babesiidae</taxon>
        <taxon>Babesia</taxon>
    </lineage>
</organism>
<dbReference type="VEuPathDB" id="PiroplasmaDB:BBBOND_0402040"/>
<dbReference type="GeneID" id="24566254"/>
<sequence length="69" mass="7998">MQRKYLHLKTGRHAVPQNETLLYFNALTGVSQLKHRYKNKDYLLAIYVASSGTYWGPNVLSVVRQNMNT</sequence>
<keyword evidence="3" id="KW-1185">Reference proteome</keyword>
<protein>
    <submittedName>
        <fullName evidence="2">Uncharacterized protein</fullName>
    </submittedName>
</protein>
<dbReference type="KEGG" id="bbig:BBBOND_0402040"/>